<comment type="caution">
    <text evidence="1">The sequence shown here is derived from an EMBL/GenBank/DDBJ whole genome shotgun (WGS) entry which is preliminary data.</text>
</comment>
<dbReference type="EMBL" id="RQZA01000003">
    <property type="protein sequence ID" value="RRD31496.1"/>
    <property type="molecule type" value="Genomic_DNA"/>
</dbReference>
<keyword evidence="2" id="KW-1185">Reference proteome</keyword>
<organism evidence="1 2">
    <name type="scientific">Streptococcus minor</name>
    <dbReference type="NCBI Taxonomy" id="229549"/>
    <lineage>
        <taxon>Bacteria</taxon>
        <taxon>Bacillati</taxon>
        <taxon>Bacillota</taxon>
        <taxon>Bacilli</taxon>
        <taxon>Lactobacillales</taxon>
        <taxon>Streptococcaceae</taxon>
        <taxon>Streptococcus</taxon>
    </lineage>
</organism>
<protein>
    <submittedName>
        <fullName evidence="1">Uncharacterized protein</fullName>
    </submittedName>
</protein>
<name>A0A3P1VCZ7_9STRE</name>
<proteinExistence type="predicted"/>
<evidence type="ECO:0000313" key="1">
    <source>
        <dbReference type="EMBL" id="RRD31496.1"/>
    </source>
</evidence>
<accession>A0A3P1VCZ7</accession>
<reference evidence="1 2" key="1">
    <citation type="submission" date="2018-11" db="EMBL/GenBank/DDBJ databases">
        <title>Genomes From Bacteria Associated with the Canine Oral Cavity: a Test Case for Automated Genome-Based Taxonomic Assignment.</title>
        <authorList>
            <person name="Coil D.A."/>
            <person name="Jospin G."/>
            <person name="Darling A.E."/>
            <person name="Wallis C."/>
            <person name="Davis I.J."/>
            <person name="Harris S."/>
            <person name="Eisen J.A."/>
            <person name="Holcombe L.J."/>
            <person name="O'Flynn C."/>
        </authorList>
    </citation>
    <scope>NUCLEOTIDE SEQUENCE [LARGE SCALE GENOMIC DNA]</scope>
    <source>
        <strain evidence="1 2">OH4621_COT-116</strain>
    </source>
</reference>
<dbReference type="RefSeq" id="WP_124776411.1">
    <property type="nucleotide sequence ID" value="NZ_RQZA01000003.1"/>
</dbReference>
<gene>
    <name evidence="1" type="ORF">EII38_04530</name>
</gene>
<dbReference type="AlphaFoldDB" id="A0A3P1VCZ7"/>
<dbReference type="Proteomes" id="UP000281771">
    <property type="component" value="Unassembled WGS sequence"/>
</dbReference>
<evidence type="ECO:0000313" key="2">
    <source>
        <dbReference type="Proteomes" id="UP000281771"/>
    </source>
</evidence>
<sequence length="128" mass="15193">MSKVEQIEQYLVQHIDKLDFIVDNVLFLLPDSYFYKPEIGKGDLLEMRQKLDDLKKKKNFPAFRGDKSIDYQHKKLLKQYNVALKNLSIRKRSELREELLLESDGLKVAGMISLIKQYNLLSKLRTYR</sequence>